<reference evidence="1 2" key="1">
    <citation type="submission" date="2021-06" db="EMBL/GenBank/DDBJ databases">
        <title>Caerostris darwini draft genome.</title>
        <authorList>
            <person name="Kono N."/>
            <person name="Arakawa K."/>
        </authorList>
    </citation>
    <scope>NUCLEOTIDE SEQUENCE [LARGE SCALE GENOMIC DNA]</scope>
</reference>
<name>A0AAV4RW75_9ARAC</name>
<keyword evidence="2" id="KW-1185">Reference proteome</keyword>
<proteinExistence type="predicted"/>
<protein>
    <submittedName>
        <fullName evidence="1">Uncharacterized protein</fullName>
    </submittedName>
</protein>
<comment type="caution">
    <text evidence="1">The sequence shown here is derived from an EMBL/GenBank/DDBJ whole genome shotgun (WGS) entry which is preliminary data.</text>
</comment>
<dbReference type="EMBL" id="BPLQ01006954">
    <property type="protein sequence ID" value="GIY26588.1"/>
    <property type="molecule type" value="Genomic_DNA"/>
</dbReference>
<sequence length="123" mass="14559">MQVEIFTQDYNFFIEAVRVKDNFDYQCTYHENIQDAIENDESFLVIGAWKKFTRLDCVEHIGVPYIEIKRYFIQLDTEPIHQTIPSPGMLWRDTLSRNTGRNTLKLLHPLLRVWFHFAGHGGV</sequence>
<evidence type="ECO:0000313" key="2">
    <source>
        <dbReference type="Proteomes" id="UP001054837"/>
    </source>
</evidence>
<dbReference type="Proteomes" id="UP001054837">
    <property type="component" value="Unassembled WGS sequence"/>
</dbReference>
<organism evidence="1 2">
    <name type="scientific">Caerostris darwini</name>
    <dbReference type="NCBI Taxonomy" id="1538125"/>
    <lineage>
        <taxon>Eukaryota</taxon>
        <taxon>Metazoa</taxon>
        <taxon>Ecdysozoa</taxon>
        <taxon>Arthropoda</taxon>
        <taxon>Chelicerata</taxon>
        <taxon>Arachnida</taxon>
        <taxon>Araneae</taxon>
        <taxon>Araneomorphae</taxon>
        <taxon>Entelegynae</taxon>
        <taxon>Araneoidea</taxon>
        <taxon>Araneidae</taxon>
        <taxon>Caerostris</taxon>
    </lineage>
</organism>
<dbReference type="AlphaFoldDB" id="A0AAV4RW75"/>
<gene>
    <name evidence="1" type="ORF">CDAR_313071</name>
</gene>
<evidence type="ECO:0000313" key="1">
    <source>
        <dbReference type="EMBL" id="GIY26588.1"/>
    </source>
</evidence>
<accession>A0AAV4RW75</accession>